<dbReference type="PANTHER" id="PTHR42790">
    <property type="entry name" value="AMINOTRANSFERASE"/>
    <property type="match status" value="1"/>
</dbReference>
<sequence>LERRKRLIELAKEYDVLVVEDSPYEELRFSGEPVPQLKALDSEGYVLYLGTLSKVLSPGMRIAFMIGDKELIHKAVLAKQGVDLCTSPFVQYIAEEYIKGGYMNSHIPKIIKLYKEKRDIMLNSLEDYFPDGVEWTRPDGGMFLWVTLPKHLDAEKLLPKAIENKVVYVIGAAFYPNRDHKNTMRLNFTYPTNEEIEEGIKRLAKVIKEAI</sequence>
<keyword evidence="3" id="KW-0808">Transferase</keyword>
<evidence type="ECO:0000259" key="5">
    <source>
        <dbReference type="Pfam" id="PF00155"/>
    </source>
</evidence>
<gene>
    <name evidence="6" type="ORF">ENL31_01200</name>
</gene>
<dbReference type="InterPro" id="IPR015424">
    <property type="entry name" value="PyrdxlP-dep_Trfase"/>
</dbReference>
<accession>A0A7J3T933</accession>
<dbReference type="Gene3D" id="3.40.640.10">
    <property type="entry name" value="Type I PLP-dependent aspartate aminotransferase-like (Major domain)"/>
    <property type="match status" value="1"/>
</dbReference>
<dbReference type="PANTHER" id="PTHR42790:SF19">
    <property type="entry name" value="KYNURENINE_ALPHA-AMINOADIPATE AMINOTRANSFERASE, MITOCHONDRIAL"/>
    <property type="match status" value="1"/>
</dbReference>
<dbReference type="Pfam" id="PF00155">
    <property type="entry name" value="Aminotran_1_2"/>
    <property type="match status" value="1"/>
</dbReference>
<feature type="non-terminal residue" evidence="6">
    <location>
        <position position="1"/>
    </location>
</feature>
<keyword evidence="2 6" id="KW-0032">Aminotransferase</keyword>
<name>A0A7J3T933_9ARCH</name>
<evidence type="ECO:0000256" key="3">
    <source>
        <dbReference type="ARBA" id="ARBA00022679"/>
    </source>
</evidence>
<evidence type="ECO:0000256" key="2">
    <source>
        <dbReference type="ARBA" id="ARBA00022576"/>
    </source>
</evidence>
<dbReference type="InterPro" id="IPR004839">
    <property type="entry name" value="Aminotransferase_I/II_large"/>
</dbReference>
<evidence type="ECO:0000313" key="6">
    <source>
        <dbReference type="EMBL" id="HHE75729.1"/>
    </source>
</evidence>
<dbReference type="InterPro" id="IPR015421">
    <property type="entry name" value="PyrdxlP-dep_Trfase_major"/>
</dbReference>
<reference evidence="6" key="1">
    <citation type="journal article" date="2020" name="mSystems">
        <title>Genome- and Community-Level Interaction Insights into Carbon Utilization and Element Cycling Functions of Hydrothermarchaeota in Hydrothermal Sediment.</title>
        <authorList>
            <person name="Zhou Z."/>
            <person name="Liu Y."/>
            <person name="Xu W."/>
            <person name="Pan J."/>
            <person name="Luo Z.H."/>
            <person name="Li M."/>
        </authorList>
    </citation>
    <scope>NUCLEOTIDE SEQUENCE [LARGE SCALE GENOMIC DNA]</scope>
    <source>
        <strain evidence="6">HyVt-85</strain>
    </source>
</reference>
<evidence type="ECO:0000256" key="4">
    <source>
        <dbReference type="ARBA" id="ARBA00022898"/>
    </source>
</evidence>
<dbReference type="InterPro" id="IPR050859">
    <property type="entry name" value="Class-I_PLP-dep_aminotransf"/>
</dbReference>
<feature type="domain" description="Aminotransferase class I/classII large" evidence="5">
    <location>
        <begin position="5"/>
        <end position="203"/>
    </location>
</feature>
<dbReference type="GO" id="GO:0030170">
    <property type="term" value="F:pyridoxal phosphate binding"/>
    <property type="evidence" value="ECO:0007669"/>
    <property type="project" value="InterPro"/>
</dbReference>
<dbReference type="InterPro" id="IPR015422">
    <property type="entry name" value="PyrdxlP-dep_Trfase_small"/>
</dbReference>
<dbReference type="SUPFAM" id="SSF53383">
    <property type="entry name" value="PLP-dependent transferases"/>
    <property type="match status" value="1"/>
</dbReference>
<dbReference type="GO" id="GO:0008483">
    <property type="term" value="F:transaminase activity"/>
    <property type="evidence" value="ECO:0007669"/>
    <property type="project" value="UniProtKB-KW"/>
</dbReference>
<proteinExistence type="predicted"/>
<evidence type="ECO:0000256" key="1">
    <source>
        <dbReference type="ARBA" id="ARBA00001933"/>
    </source>
</evidence>
<dbReference type="AlphaFoldDB" id="A0A7J3T933"/>
<comment type="cofactor">
    <cofactor evidence="1">
        <name>pyridoxal 5'-phosphate</name>
        <dbReference type="ChEBI" id="CHEBI:597326"/>
    </cofactor>
</comment>
<dbReference type="Proteomes" id="UP000886130">
    <property type="component" value="Unassembled WGS sequence"/>
</dbReference>
<dbReference type="GO" id="GO:1901605">
    <property type="term" value="P:alpha-amino acid metabolic process"/>
    <property type="evidence" value="ECO:0007669"/>
    <property type="project" value="TreeGrafter"/>
</dbReference>
<dbReference type="EMBL" id="DRTM01000089">
    <property type="protein sequence ID" value="HHE75729.1"/>
    <property type="molecule type" value="Genomic_DNA"/>
</dbReference>
<organism evidence="6">
    <name type="scientific">Candidatus Aciduliprofundum boonei</name>
    <dbReference type="NCBI Taxonomy" id="379547"/>
    <lineage>
        <taxon>Archaea</taxon>
        <taxon>Methanobacteriati</taxon>
        <taxon>Thermoplasmatota</taxon>
        <taxon>DHVE2 group</taxon>
        <taxon>Candidatus Aciduliprofundum</taxon>
    </lineage>
</organism>
<dbReference type="Gene3D" id="3.90.1150.10">
    <property type="entry name" value="Aspartate Aminotransferase, domain 1"/>
    <property type="match status" value="1"/>
</dbReference>
<protein>
    <submittedName>
        <fullName evidence="6">PLP-dependent aminotransferase family protein</fullName>
    </submittedName>
</protein>
<dbReference type="CDD" id="cd00609">
    <property type="entry name" value="AAT_like"/>
    <property type="match status" value="1"/>
</dbReference>
<comment type="caution">
    <text evidence="6">The sequence shown here is derived from an EMBL/GenBank/DDBJ whole genome shotgun (WGS) entry which is preliminary data.</text>
</comment>
<keyword evidence="4" id="KW-0663">Pyridoxal phosphate</keyword>